<dbReference type="InterPro" id="IPR039708">
    <property type="entry name" value="MT1774/Rv1733c-like"/>
</dbReference>
<dbReference type="PANTHER" id="PTHR42305">
    <property type="entry name" value="MEMBRANE PROTEIN RV1733C-RELATED"/>
    <property type="match status" value="1"/>
</dbReference>
<reference evidence="1 2" key="1">
    <citation type="journal article" date="2019" name="Microbiol. Resour. Announc.">
        <title>Draft Genome Sequence of the Most Traditional epsilon-Poly-l-Lysine Producer, Streptomyces albulus NBRC14147.</title>
        <authorList>
            <person name="Yamanaka K."/>
            <person name="Hamano Y."/>
        </authorList>
    </citation>
    <scope>NUCLEOTIDE SEQUENCE [LARGE SCALE GENOMIC DNA]</scope>
    <source>
        <strain evidence="1 2">NBRC 14147</strain>
    </source>
</reference>
<gene>
    <name evidence="1" type="ORF">SALB_02628</name>
</gene>
<evidence type="ECO:0008006" key="3">
    <source>
        <dbReference type="Google" id="ProtNLM"/>
    </source>
</evidence>
<comment type="caution">
    <text evidence="1">The sequence shown here is derived from an EMBL/GenBank/DDBJ whole genome shotgun (WGS) entry which is preliminary data.</text>
</comment>
<protein>
    <recommendedName>
        <fullName evidence="3">Proline rich protein membrane protein</fullName>
    </recommendedName>
</protein>
<dbReference type="RefSeq" id="WP_016575720.1">
    <property type="nucleotide sequence ID" value="NZ_BHXC01000006.1"/>
</dbReference>
<organism evidence="1 2">
    <name type="scientific">Streptomyces noursei</name>
    <name type="common">Streptomyces albulus</name>
    <dbReference type="NCBI Taxonomy" id="1971"/>
    <lineage>
        <taxon>Bacteria</taxon>
        <taxon>Bacillati</taxon>
        <taxon>Actinomycetota</taxon>
        <taxon>Actinomycetes</taxon>
        <taxon>Kitasatosporales</taxon>
        <taxon>Streptomycetaceae</taxon>
        <taxon>Streptomyces</taxon>
    </lineage>
</organism>
<sequence>MRAVEGIWRWRRNPLRRGTDRLEAWLALATAVLIAVGAPAAGWFTGRAAHGALLEAVRLQQHQRHLVWATADGPASDVPADPDPETAPQRDAHLRVLAHWPGPDGRRWSGEVTAPHPADAGDRFRIWADAQGRAVTRPMDEGTAAAHAVLAGGGAAAAAGALVEGGRRLVVRRLMARRFRRWDAAWARAGQDWGRAGAGS</sequence>
<evidence type="ECO:0000313" key="1">
    <source>
        <dbReference type="EMBL" id="GCB89935.1"/>
    </source>
</evidence>
<dbReference type="EMBL" id="BHXC01000006">
    <property type="protein sequence ID" value="GCB89935.1"/>
    <property type="molecule type" value="Genomic_DNA"/>
</dbReference>
<dbReference type="Proteomes" id="UP000288351">
    <property type="component" value="Unassembled WGS sequence"/>
</dbReference>
<dbReference type="AlphaFoldDB" id="A0A401QX05"/>
<name>A0A401QX05_STRNR</name>
<dbReference type="PANTHER" id="PTHR42305:SF1">
    <property type="entry name" value="MEMBRANE PROTEIN RV1733C-RELATED"/>
    <property type="match status" value="1"/>
</dbReference>
<evidence type="ECO:0000313" key="2">
    <source>
        <dbReference type="Proteomes" id="UP000288351"/>
    </source>
</evidence>
<accession>A0A401QX05</accession>
<proteinExistence type="predicted"/>